<name>A0ACD5Y401_AVESA</name>
<sequence>MRVAVVGGGASGLAAAYELLATGGDGVRVTLYEAEDCLGGNARTVAVSDGAAGSVQLDLGFMSFNQVTYPHMMEWLEGLGVEMERSDMSFSVSMQPGGGGGGCEWGNGNGISSLLAQKGNILKPSFWRMVCEILKFKKDALTYLEYQDHNPDLDRKETLGQFIQSNGYSLLFQEAYLIPVCAGMWSCSPQGVLSLSAFFVLSFFRNHHLLQLFRYPQLPTVRARSQSYVNKVKGKLESMGCQIKTSCRVKSISSFDGEASYRVLETDGSEETYDSVILGVHAPNALKLLGPEATHYELKILGACQYVHRDIYLHCDQNLMPRNPSAWSTRNFLGTTRRGFYVTYWLNHIQEIESVRPFLLTLNPACVPDHVMLKWSTSLPVPSVAAAKAYLQFDQIQGKRGIWFCGAYQGHGFHEDGLKSGRAAAQGLLGKQCELLLNPRQMIPSWTEAGTRLLVARFFNQYISIGNLILVEEGGSVFSFGKACDKCGVKSVLQVHDPSFYWKVATEGTIGLAEAYINGCFSLVDKREGLLNLLLILVANRDARRNRAIARKGGRWTPFHVTASLAYAKHCLRHVSRKNTATQTRRNISQHYDLSNDFFKLFLDKSMTYSCAVFKMEDESLDTAQQRKLSLLISKAKVEVGHHVLDIGSGWGSLAIQVVKQTGCKYTGITLSEEQLKYAEKKVREAGLEEHITFLLCDYRQIPPCKYDAIISCGMIEHVGHEYIEEFFAICESHLAEDGILVLQFISAPEERYDQYRKRPDFIKEYIFPGGCLPSLARVMSAMSTSSSIEHVENIGPHYYTTLIRWRDNFMANKDQVLALGFDDKFIRLWEYYLIYSASCFKARALGDYQVVFSRPGNRRLALP</sequence>
<reference evidence="1" key="2">
    <citation type="submission" date="2025-09" db="UniProtKB">
        <authorList>
            <consortium name="EnsemblPlants"/>
        </authorList>
    </citation>
    <scope>IDENTIFICATION</scope>
</reference>
<accession>A0ACD5Y401</accession>
<evidence type="ECO:0000313" key="1">
    <source>
        <dbReference type="EnsemblPlants" id="AVESA.00010b.r2.5DG0938170.1.CDS"/>
    </source>
</evidence>
<protein>
    <submittedName>
        <fullName evidence="1">Uncharacterized protein</fullName>
    </submittedName>
</protein>
<keyword evidence="2" id="KW-1185">Reference proteome</keyword>
<proteinExistence type="predicted"/>
<dbReference type="Proteomes" id="UP001732700">
    <property type="component" value="Chromosome 5D"/>
</dbReference>
<evidence type="ECO:0000313" key="2">
    <source>
        <dbReference type="Proteomes" id="UP001732700"/>
    </source>
</evidence>
<organism evidence="1 2">
    <name type="scientific">Avena sativa</name>
    <name type="common">Oat</name>
    <dbReference type="NCBI Taxonomy" id="4498"/>
    <lineage>
        <taxon>Eukaryota</taxon>
        <taxon>Viridiplantae</taxon>
        <taxon>Streptophyta</taxon>
        <taxon>Embryophyta</taxon>
        <taxon>Tracheophyta</taxon>
        <taxon>Spermatophyta</taxon>
        <taxon>Magnoliopsida</taxon>
        <taxon>Liliopsida</taxon>
        <taxon>Poales</taxon>
        <taxon>Poaceae</taxon>
        <taxon>BOP clade</taxon>
        <taxon>Pooideae</taxon>
        <taxon>Poodae</taxon>
        <taxon>Poeae</taxon>
        <taxon>Poeae Chloroplast Group 1 (Aveneae type)</taxon>
        <taxon>Aveninae</taxon>
        <taxon>Avena</taxon>
    </lineage>
</organism>
<dbReference type="EnsemblPlants" id="AVESA.00010b.r2.5DG0938170.1">
    <property type="protein sequence ID" value="AVESA.00010b.r2.5DG0938170.1.CDS"/>
    <property type="gene ID" value="AVESA.00010b.r2.5DG0938170"/>
</dbReference>
<reference evidence="1" key="1">
    <citation type="submission" date="2021-05" db="EMBL/GenBank/DDBJ databases">
        <authorList>
            <person name="Scholz U."/>
            <person name="Mascher M."/>
            <person name="Fiebig A."/>
        </authorList>
    </citation>
    <scope>NUCLEOTIDE SEQUENCE [LARGE SCALE GENOMIC DNA]</scope>
</reference>